<feature type="compositionally biased region" description="Gly residues" evidence="2">
    <location>
        <begin position="979"/>
        <end position="995"/>
    </location>
</feature>
<gene>
    <name evidence="4" type="primary">ASTE1</name>
    <name evidence="4" type="ORF">EC957_009329</name>
</gene>
<evidence type="ECO:0000313" key="4">
    <source>
        <dbReference type="EMBL" id="KAF9536953.1"/>
    </source>
</evidence>
<evidence type="ECO:0000313" key="5">
    <source>
        <dbReference type="Proteomes" id="UP000723463"/>
    </source>
</evidence>
<proteinExistence type="inferred from homology"/>
<comment type="caution">
    <text evidence="4">The sequence shown here is derived from an EMBL/GenBank/DDBJ whole genome shotgun (WGS) entry which is preliminary data.</text>
</comment>
<feature type="compositionally biased region" description="Polar residues" evidence="2">
    <location>
        <begin position="468"/>
        <end position="480"/>
    </location>
</feature>
<evidence type="ECO:0000256" key="1">
    <source>
        <dbReference type="ARBA" id="ARBA00007398"/>
    </source>
</evidence>
<feature type="domain" description="Asteroid" evidence="3">
    <location>
        <begin position="212"/>
        <end position="327"/>
    </location>
</feature>
<dbReference type="Pfam" id="PF12813">
    <property type="entry name" value="XPG_I_2"/>
    <property type="match status" value="1"/>
</dbReference>
<evidence type="ECO:0000256" key="2">
    <source>
        <dbReference type="SAM" id="MobiDB-lite"/>
    </source>
</evidence>
<dbReference type="InterPro" id="IPR029060">
    <property type="entry name" value="PIN-like_dom_sf"/>
</dbReference>
<dbReference type="Proteomes" id="UP000723463">
    <property type="component" value="Unassembled WGS sequence"/>
</dbReference>
<reference evidence="4" key="1">
    <citation type="journal article" date="2020" name="Fungal Divers.">
        <title>Resolving the Mortierellaceae phylogeny through synthesis of multi-gene phylogenetics and phylogenomics.</title>
        <authorList>
            <person name="Vandepol N."/>
            <person name="Liber J."/>
            <person name="Desiro A."/>
            <person name="Na H."/>
            <person name="Kennedy M."/>
            <person name="Barry K."/>
            <person name="Grigoriev I.V."/>
            <person name="Miller A.N."/>
            <person name="O'Donnell K."/>
            <person name="Stajich J.E."/>
            <person name="Bonito G."/>
        </authorList>
    </citation>
    <scope>NUCLEOTIDE SEQUENCE</scope>
    <source>
        <strain evidence="4">NRRL 2591</strain>
    </source>
</reference>
<feature type="region of interest" description="Disordered" evidence="2">
    <location>
        <begin position="16"/>
        <end position="62"/>
    </location>
</feature>
<feature type="region of interest" description="Disordered" evidence="2">
    <location>
        <begin position="437"/>
        <end position="486"/>
    </location>
</feature>
<sequence>MGVLGLYSYFESKSLGQRKSWSATLPPPSPQQDDHGTTTSEAGDNSPDSLKRSHPSSSSSSPNLLANRRFFILDGNAYIHHLYCGQFEWIWGGQYSSFVNLLTAHIRALENSGFRLQFLFDGPLPVQKRQTRLTRDTEKIRKMSRVVGDLEHYHVLGLGGGSNTLTSSVGAGIEALANQAGGAGGRSSGGSGGGGGGGAGGKGYSHFLIPPLVMEVTLQTLRALGVELLVCDGEADGLVAKLAMEKSMDVGVDEAYAVSKDSDYFIYNTGSSTKGGYIPLDSLFVSTDPTTGTTTVAATVYSQSAIAEHLGIRPHFLPLFASLTGNDYLRPEMFEDQVARSLAVATGQKLSVANNTNHARIKATASFLKQYGAGSGSGSGADVGAELEEIGSALAECVQVDRIMDEILKDREQLYAGETEERRQELRSALIESMEQYSPSIPDDFSTEESISSGESSLTSSKEPTPSPSIATSPNPSTPSAGGGLWAAPEKSSLSVVAALNKTKEAFRAGQFSFKLMDVVSNRMFWCTPFLEDTDRESAWLASRDLRRWIYGVLAKDLLLESGSQVDGAQDEGEEQSGPGAELEVVEYVRRGDHLSAEIVMGASAMELDEMAKVVKAKAQKKSARRISVMDIDPVPPSSTSAVEVSPADTEPTIGAMEIEQQDAPQQQIQDQEKGETMDEASRTGLFLGILGADTAQVRALPKPFMILAATLRYLINALAHSKTRSASISVANFEVIAFVASALFLREMYYPETIGQQPATSASAGAGAASSPEASSIPTSPTTPSSTTLSGPPSLVEAPPMTKRSLHLSTQYQHALATVSLLASALHLEGMISPLAQLFDGLLFQQTLALARGGTLLEGRMQFPESVRMYHQILAAVEEDFVDTGEIDVVVVFRASRKGASAAAGGTGEAAEATKLGIFGPDMEPLNQLPSSSSTSSTSGGSGLKGSKSAGIQKKSGSSKKRSGGGGGGGSSSTSSNGRGGGGRGGGGGANMFN</sequence>
<keyword evidence="5" id="KW-1185">Reference proteome</keyword>
<dbReference type="PANTHER" id="PTHR15665">
    <property type="entry name" value="ASTEROID PROTEIN"/>
    <property type="match status" value="1"/>
</dbReference>
<name>A0A9P6JXU2_9FUNG</name>
<dbReference type="InterPro" id="IPR026832">
    <property type="entry name" value="Asteroid"/>
</dbReference>
<organism evidence="4 5">
    <name type="scientific">Mortierella hygrophila</name>
    <dbReference type="NCBI Taxonomy" id="979708"/>
    <lineage>
        <taxon>Eukaryota</taxon>
        <taxon>Fungi</taxon>
        <taxon>Fungi incertae sedis</taxon>
        <taxon>Mucoromycota</taxon>
        <taxon>Mortierellomycotina</taxon>
        <taxon>Mortierellomycetes</taxon>
        <taxon>Mortierellales</taxon>
        <taxon>Mortierellaceae</taxon>
        <taxon>Mortierella</taxon>
    </lineage>
</organism>
<accession>A0A9P6JXU2</accession>
<comment type="similarity">
    <text evidence="1">Belongs to the asteroid family.</text>
</comment>
<evidence type="ECO:0000259" key="3">
    <source>
        <dbReference type="Pfam" id="PF12813"/>
    </source>
</evidence>
<feature type="non-terminal residue" evidence="4">
    <location>
        <position position="1"/>
    </location>
</feature>
<feature type="region of interest" description="Disordered" evidence="2">
    <location>
        <begin position="761"/>
        <end position="798"/>
    </location>
</feature>
<dbReference type="InterPro" id="IPR039436">
    <property type="entry name" value="Asteroid_dom"/>
</dbReference>
<feature type="compositionally biased region" description="Low complexity" evidence="2">
    <location>
        <begin position="448"/>
        <end position="463"/>
    </location>
</feature>
<feature type="region of interest" description="Disordered" evidence="2">
    <location>
        <begin position="921"/>
        <end position="995"/>
    </location>
</feature>
<dbReference type="Gene3D" id="3.40.50.1010">
    <property type="entry name" value="5'-nuclease"/>
    <property type="match status" value="1"/>
</dbReference>
<dbReference type="EMBL" id="JAAAXW010000500">
    <property type="protein sequence ID" value="KAF9536953.1"/>
    <property type="molecule type" value="Genomic_DNA"/>
</dbReference>
<feature type="compositionally biased region" description="Low complexity" evidence="2">
    <location>
        <begin position="932"/>
        <end position="957"/>
    </location>
</feature>
<dbReference type="PANTHER" id="PTHR15665:SF1">
    <property type="entry name" value="PROTEIN ASTEROID HOMOLOG 1"/>
    <property type="match status" value="1"/>
</dbReference>
<feature type="compositionally biased region" description="Low complexity" evidence="2">
    <location>
        <begin position="761"/>
        <end position="795"/>
    </location>
</feature>
<dbReference type="SUPFAM" id="SSF88723">
    <property type="entry name" value="PIN domain-like"/>
    <property type="match status" value="1"/>
</dbReference>
<dbReference type="AlphaFoldDB" id="A0A9P6JXU2"/>
<protein>
    <submittedName>
        <fullName evidence="4">Protein asteroid 1</fullName>
    </submittedName>
</protein>